<proteinExistence type="predicted"/>
<name>A0A4C1XS16_EUMVA</name>
<evidence type="ECO:0000313" key="2">
    <source>
        <dbReference type="Proteomes" id="UP000299102"/>
    </source>
</evidence>
<dbReference type="Proteomes" id="UP000299102">
    <property type="component" value="Unassembled WGS sequence"/>
</dbReference>
<keyword evidence="2" id="KW-1185">Reference proteome</keyword>
<gene>
    <name evidence="1" type="ORF">EVAR_52118_1</name>
</gene>
<sequence>MTRESPHSSYLPRLASDSRLNIDRHTDGVLANSASCLPMAIDGATTANRSRPMSSRTHCVDRRPDTNDAEFNKSCARAGTRVMCTRSSRERIMIESLLTRTMRMFRLLHMYILRKWCAEVIALHCGQIFFALNDSNQHT</sequence>
<reference evidence="1 2" key="1">
    <citation type="journal article" date="2019" name="Commun. Biol.">
        <title>The bagworm genome reveals a unique fibroin gene that provides high tensile strength.</title>
        <authorList>
            <person name="Kono N."/>
            <person name="Nakamura H."/>
            <person name="Ohtoshi R."/>
            <person name="Tomita M."/>
            <person name="Numata K."/>
            <person name="Arakawa K."/>
        </authorList>
    </citation>
    <scope>NUCLEOTIDE SEQUENCE [LARGE SCALE GENOMIC DNA]</scope>
</reference>
<dbReference type="AlphaFoldDB" id="A0A4C1XS16"/>
<comment type="caution">
    <text evidence="1">The sequence shown here is derived from an EMBL/GenBank/DDBJ whole genome shotgun (WGS) entry which is preliminary data.</text>
</comment>
<protein>
    <submittedName>
        <fullName evidence="1">Uncharacterized protein</fullName>
    </submittedName>
</protein>
<evidence type="ECO:0000313" key="1">
    <source>
        <dbReference type="EMBL" id="GBP65344.1"/>
    </source>
</evidence>
<accession>A0A4C1XS16</accession>
<dbReference type="EMBL" id="BGZK01000926">
    <property type="protein sequence ID" value="GBP65344.1"/>
    <property type="molecule type" value="Genomic_DNA"/>
</dbReference>
<organism evidence="1 2">
    <name type="scientific">Eumeta variegata</name>
    <name type="common">Bagworm moth</name>
    <name type="synonym">Eumeta japonica</name>
    <dbReference type="NCBI Taxonomy" id="151549"/>
    <lineage>
        <taxon>Eukaryota</taxon>
        <taxon>Metazoa</taxon>
        <taxon>Ecdysozoa</taxon>
        <taxon>Arthropoda</taxon>
        <taxon>Hexapoda</taxon>
        <taxon>Insecta</taxon>
        <taxon>Pterygota</taxon>
        <taxon>Neoptera</taxon>
        <taxon>Endopterygota</taxon>
        <taxon>Lepidoptera</taxon>
        <taxon>Glossata</taxon>
        <taxon>Ditrysia</taxon>
        <taxon>Tineoidea</taxon>
        <taxon>Psychidae</taxon>
        <taxon>Oiketicinae</taxon>
        <taxon>Eumeta</taxon>
    </lineage>
</organism>